<protein>
    <submittedName>
        <fullName evidence="1">Uncharacterized protein</fullName>
    </submittedName>
</protein>
<accession>A0A075H806</accession>
<evidence type="ECO:0000313" key="1">
    <source>
        <dbReference type="EMBL" id="AIF09968.1"/>
    </source>
</evidence>
<proteinExistence type="predicted"/>
<dbReference type="AlphaFoldDB" id="A0A075H806"/>
<sequence length="54" mass="5985">MESCSSPGTNPQICWFCKKGKHEDCMKEIPIEGNSEGPHDCTFDTKLVPCGCKH</sequence>
<dbReference type="EMBL" id="KF900877">
    <property type="protein sequence ID" value="AIF09968.1"/>
    <property type="molecule type" value="Genomic_DNA"/>
</dbReference>
<name>A0A075H806_9ARCH</name>
<organism evidence="1">
    <name type="scientific">uncultured marine thaumarchaeote KM3_41_H02</name>
    <dbReference type="NCBI Taxonomy" id="1456146"/>
    <lineage>
        <taxon>Archaea</taxon>
        <taxon>Nitrososphaerota</taxon>
        <taxon>environmental samples</taxon>
    </lineage>
</organism>
<reference evidence="1" key="1">
    <citation type="journal article" date="2014" name="Genome Biol. Evol.">
        <title>Pangenome evidence for extensive interdomain horizontal transfer affecting lineage core and shell genes in uncultured planktonic thaumarchaeota and euryarchaeota.</title>
        <authorList>
            <person name="Deschamps P."/>
            <person name="Zivanovic Y."/>
            <person name="Moreira D."/>
            <person name="Rodriguez-Valera F."/>
            <person name="Lopez-Garcia P."/>
        </authorList>
    </citation>
    <scope>NUCLEOTIDE SEQUENCE</scope>
</reference>